<dbReference type="Gene3D" id="3.40.50.720">
    <property type="entry name" value="NAD(P)-binding Rossmann-like Domain"/>
    <property type="match status" value="1"/>
</dbReference>
<dbReference type="SMART" id="SM00822">
    <property type="entry name" value="PKS_KR"/>
    <property type="match status" value="1"/>
</dbReference>
<sequence>MFDLKDKTVVVTGGGRGIGRGIARAMAMAGADLVISGRSLGPLEETAAELRALGVQVVVAPGDIMRHDGIAELVTTALALKGRGRIDCWVNNAGSAAPGDVGPLIDMDEGQWDRVVDLNLKWTFFAAQAAARAMRDTGGSIINISSRSGSQPCPMTGNYGAAKAGVESLTATMAVEWGHLNIRVNAIAPGVVLTESSSAMTSESRRRRQIETVPLLRLGAVDDIGPLAVYFAADESSWTSGTVVQVTGGSRIPVGALSYLHKRSQEAFARQESPGTP</sequence>
<dbReference type="EMBL" id="JACT01000005">
    <property type="protein sequence ID" value="KMS53322.1"/>
    <property type="molecule type" value="Genomic_DNA"/>
</dbReference>
<dbReference type="SUPFAM" id="SSF51735">
    <property type="entry name" value="NAD(P)-binding Rossmann-fold domains"/>
    <property type="match status" value="1"/>
</dbReference>
<accession>A0A0J7XNR8</accession>
<name>A0A0J7XNR8_9SPHN</name>
<protein>
    <submittedName>
        <fullName evidence="4">2-deoxy-D-gluconate 3-dehydrogenase</fullName>
    </submittedName>
</protein>
<comment type="caution">
    <text evidence="4">The sequence shown here is derived from an EMBL/GenBank/DDBJ whole genome shotgun (WGS) entry which is preliminary data.</text>
</comment>
<dbReference type="FunFam" id="3.40.50.720:FF:000084">
    <property type="entry name" value="Short-chain dehydrogenase reductase"/>
    <property type="match status" value="1"/>
</dbReference>
<dbReference type="CDD" id="cd05233">
    <property type="entry name" value="SDR_c"/>
    <property type="match status" value="1"/>
</dbReference>
<keyword evidence="5" id="KW-1185">Reference proteome</keyword>
<proteinExistence type="inferred from homology"/>
<dbReference type="PRINTS" id="PR00080">
    <property type="entry name" value="SDRFAMILY"/>
</dbReference>
<evidence type="ECO:0000259" key="3">
    <source>
        <dbReference type="SMART" id="SM00822"/>
    </source>
</evidence>
<dbReference type="InterPro" id="IPR020904">
    <property type="entry name" value="Sc_DH/Rdtase_CS"/>
</dbReference>
<evidence type="ECO:0000256" key="1">
    <source>
        <dbReference type="ARBA" id="ARBA00006484"/>
    </source>
</evidence>
<dbReference type="InterPro" id="IPR036291">
    <property type="entry name" value="NAD(P)-bd_dom_sf"/>
</dbReference>
<evidence type="ECO:0000313" key="5">
    <source>
        <dbReference type="Proteomes" id="UP000052232"/>
    </source>
</evidence>
<comment type="similarity">
    <text evidence="1">Belongs to the short-chain dehydrogenases/reductases (SDR) family.</text>
</comment>
<dbReference type="PANTHER" id="PTHR42760">
    <property type="entry name" value="SHORT-CHAIN DEHYDROGENASES/REDUCTASES FAMILY MEMBER"/>
    <property type="match status" value="1"/>
</dbReference>
<evidence type="ECO:0000256" key="2">
    <source>
        <dbReference type="ARBA" id="ARBA00051383"/>
    </source>
</evidence>
<dbReference type="AlphaFoldDB" id="A0A0J7XNR8"/>
<evidence type="ECO:0000313" key="4">
    <source>
        <dbReference type="EMBL" id="KMS53322.1"/>
    </source>
</evidence>
<dbReference type="GO" id="GO:0030497">
    <property type="term" value="P:fatty acid elongation"/>
    <property type="evidence" value="ECO:0007669"/>
    <property type="project" value="TreeGrafter"/>
</dbReference>
<dbReference type="PATRIC" id="fig|1420583.3.peg.3901"/>
<feature type="domain" description="Ketoreductase" evidence="3">
    <location>
        <begin position="7"/>
        <end position="190"/>
    </location>
</feature>
<organism evidence="4 5">
    <name type="scientific">Sphingobium cupriresistens LL01</name>
    <dbReference type="NCBI Taxonomy" id="1420583"/>
    <lineage>
        <taxon>Bacteria</taxon>
        <taxon>Pseudomonadati</taxon>
        <taxon>Pseudomonadota</taxon>
        <taxon>Alphaproteobacteria</taxon>
        <taxon>Sphingomonadales</taxon>
        <taxon>Sphingomonadaceae</taxon>
        <taxon>Sphingobium</taxon>
    </lineage>
</organism>
<dbReference type="Pfam" id="PF13561">
    <property type="entry name" value="adh_short_C2"/>
    <property type="match status" value="1"/>
</dbReference>
<reference evidence="4 5" key="1">
    <citation type="journal article" date="2015" name="G3 (Bethesda)">
        <title>Insights into Ongoing Evolution of the Hexachlorocyclohexane Catabolic Pathway from Comparative Genomics of Ten Sphingomonadaceae Strains.</title>
        <authorList>
            <person name="Pearce S.L."/>
            <person name="Oakeshott J.G."/>
            <person name="Pandey G."/>
        </authorList>
    </citation>
    <scope>NUCLEOTIDE SEQUENCE [LARGE SCALE GENOMIC DNA]</scope>
    <source>
        <strain evidence="4 5">LL01</strain>
    </source>
</reference>
<dbReference type="GO" id="GO:0016616">
    <property type="term" value="F:oxidoreductase activity, acting on the CH-OH group of donors, NAD or NADP as acceptor"/>
    <property type="evidence" value="ECO:0007669"/>
    <property type="project" value="TreeGrafter"/>
</dbReference>
<gene>
    <name evidence="4" type="ORF">V473_20460</name>
</gene>
<dbReference type="InterPro" id="IPR002347">
    <property type="entry name" value="SDR_fam"/>
</dbReference>
<dbReference type="PANTHER" id="PTHR42760:SF40">
    <property type="entry name" value="3-OXOACYL-[ACYL-CARRIER-PROTEIN] REDUCTASE, CHLOROPLASTIC"/>
    <property type="match status" value="1"/>
</dbReference>
<comment type="catalytic activity">
    <reaction evidence="2">
        <text>2,5-dichlorocyclohexa-2,5-dien-1,4-diol + NAD(+) = 2,5-dichlorohydroquinone + NADH + H(+)</text>
        <dbReference type="Rhea" id="RHEA:15741"/>
        <dbReference type="ChEBI" id="CHEBI:15378"/>
        <dbReference type="ChEBI" id="CHEBI:27545"/>
        <dbReference type="ChEBI" id="CHEBI:28975"/>
        <dbReference type="ChEBI" id="CHEBI:57540"/>
        <dbReference type="ChEBI" id="CHEBI:57945"/>
    </reaction>
</comment>
<dbReference type="InterPro" id="IPR057326">
    <property type="entry name" value="KR_dom"/>
</dbReference>
<dbReference type="PRINTS" id="PR00081">
    <property type="entry name" value="GDHRDH"/>
</dbReference>
<dbReference type="Proteomes" id="UP000052232">
    <property type="component" value="Unassembled WGS sequence"/>
</dbReference>
<dbReference type="PROSITE" id="PS00061">
    <property type="entry name" value="ADH_SHORT"/>
    <property type="match status" value="1"/>
</dbReference>
<dbReference type="RefSeq" id="WP_066608568.1">
    <property type="nucleotide sequence ID" value="NZ_KQ130436.1"/>
</dbReference>
<dbReference type="STRING" id="1420583.V473_20460"/>